<accession>A0A6M2CMC5</accession>
<sequence>MTILSVKGFNENRLPWMCGNLLVSSLARFVICILAQIHLRELSSAMKVQYFTEDPVFAKNVCLPLTHSSIGTPGCLAWRFSKVHRAQFIQAFRRLTDEECVEVFPSHRERWRVRTVVGALEAYPTQTIRGMARLIGMSKTRVYETLRDAFSKLENYCLN</sequence>
<reference evidence="1" key="1">
    <citation type="submission" date="2019-09" db="EMBL/GenBank/DDBJ databases">
        <title>Organ-specific transcriptomic study of the physiology of the cattle tick, Rhipicephalus microplus.</title>
        <authorList>
            <person name="Tirloni L."/>
            <person name="Braz G."/>
            <person name="Gandara A.C.P."/>
            <person name="Sabadin G.A."/>
            <person name="da Silva R.M."/>
            <person name="Guizzo M.G."/>
            <person name="Machado J.A."/>
            <person name="Costa E.P."/>
            <person name="Gomes H.F."/>
            <person name="Moraes J."/>
            <person name="Mota M.B.S."/>
            <person name="Mesquita R.D."/>
            <person name="Alvarenga P.H."/>
            <person name="Alves F."/>
            <person name="Seixas A."/>
            <person name="da Fonseca R.N."/>
            <person name="Fogaca A."/>
            <person name="Logullo C."/>
            <person name="Tanaka A."/>
            <person name="Daffre S."/>
            <person name="Termignoni C."/>
            <person name="Vaz I.S.Jr."/>
            <person name="Oliveira P.L."/>
            <person name="Ribeiro J.M."/>
        </authorList>
    </citation>
    <scope>NUCLEOTIDE SEQUENCE</scope>
    <source>
        <strain evidence="1">Porto Alegre</strain>
    </source>
</reference>
<dbReference type="EMBL" id="GHWJ01001869">
    <property type="protein sequence ID" value="NOV34606.1"/>
    <property type="molecule type" value="Transcribed_RNA"/>
</dbReference>
<organism evidence="1">
    <name type="scientific">Rhipicephalus microplus</name>
    <name type="common">Cattle tick</name>
    <name type="synonym">Boophilus microplus</name>
    <dbReference type="NCBI Taxonomy" id="6941"/>
    <lineage>
        <taxon>Eukaryota</taxon>
        <taxon>Metazoa</taxon>
        <taxon>Ecdysozoa</taxon>
        <taxon>Arthropoda</taxon>
        <taxon>Chelicerata</taxon>
        <taxon>Arachnida</taxon>
        <taxon>Acari</taxon>
        <taxon>Parasitiformes</taxon>
        <taxon>Ixodida</taxon>
        <taxon>Ixodoidea</taxon>
        <taxon>Ixodidae</taxon>
        <taxon>Rhipicephalinae</taxon>
        <taxon>Rhipicephalus</taxon>
        <taxon>Boophilus</taxon>
    </lineage>
</organism>
<protein>
    <submittedName>
        <fullName evidence="1">Uncharacterized protein</fullName>
    </submittedName>
</protein>
<evidence type="ECO:0000313" key="1">
    <source>
        <dbReference type="EMBL" id="NOV34606.1"/>
    </source>
</evidence>
<name>A0A6M2CMC5_RHIMP</name>
<proteinExistence type="predicted"/>
<dbReference type="AlphaFoldDB" id="A0A6M2CMC5"/>